<accession>A0A7H8N2Y6</accession>
<feature type="transmembrane region" description="Helical" evidence="1">
    <location>
        <begin position="28"/>
        <end position="48"/>
    </location>
</feature>
<feature type="transmembrane region" description="Helical" evidence="1">
    <location>
        <begin position="91"/>
        <end position="109"/>
    </location>
</feature>
<dbReference type="InterPro" id="IPR005530">
    <property type="entry name" value="SPW"/>
</dbReference>
<keyword evidence="4" id="KW-1185">Reference proteome</keyword>
<reference evidence="3 4" key="1">
    <citation type="submission" date="2020-06" db="EMBL/GenBank/DDBJ databases">
        <title>Genome mining for natural products.</title>
        <authorList>
            <person name="Zhang B."/>
            <person name="Shi J."/>
            <person name="Ge H."/>
        </authorList>
    </citation>
    <scope>NUCLEOTIDE SEQUENCE [LARGE SCALE GENOMIC DNA]</scope>
    <source>
        <strain evidence="3 4">NA00687</strain>
    </source>
</reference>
<feature type="domain" description="SPW repeat-containing integral membrane" evidence="2">
    <location>
        <begin position="36"/>
        <end position="133"/>
    </location>
</feature>
<keyword evidence="1" id="KW-0812">Transmembrane</keyword>
<protein>
    <submittedName>
        <fullName evidence="3">SPW repeat protein</fullName>
    </submittedName>
</protein>
<evidence type="ECO:0000259" key="2">
    <source>
        <dbReference type="Pfam" id="PF03779"/>
    </source>
</evidence>
<organism evidence="3 4">
    <name type="scientific">Streptomyces buecherae</name>
    <dbReference type="NCBI Taxonomy" id="2763006"/>
    <lineage>
        <taxon>Bacteria</taxon>
        <taxon>Bacillati</taxon>
        <taxon>Actinomycetota</taxon>
        <taxon>Actinomycetes</taxon>
        <taxon>Kitasatosporales</taxon>
        <taxon>Streptomycetaceae</taxon>
        <taxon>Streptomyces</taxon>
    </lineage>
</organism>
<feature type="transmembrane region" description="Helical" evidence="1">
    <location>
        <begin position="121"/>
        <end position="139"/>
    </location>
</feature>
<dbReference type="Proteomes" id="UP000509303">
    <property type="component" value="Chromosome"/>
</dbReference>
<dbReference type="EMBL" id="CP054929">
    <property type="protein sequence ID" value="QKW48805.1"/>
    <property type="molecule type" value="Genomic_DNA"/>
</dbReference>
<dbReference type="Pfam" id="PF03779">
    <property type="entry name" value="SPW"/>
    <property type="match status" value="1"/>
</dbReference>
<evidence type="ECO:0000256" key="1">
    <source>
        <dbReference type="SAM" id="Phobius"/>
    </source>
</evidence>
<dbReference type="AlphaFoldDB" id="A0A7H8N2Y6"/>
<sequence length="151" mass="15805">MANVSRHPGDLADHPDVSEMRDRYARMLGRPGAVAVDGLLLLAGLYVAISPWTVHFAAAETELARNNLIMGIAVAVIGLALTMVPERMAGLSAACAAIGVWLIVSPWVVTRHPDTGTVWNNVVAGAVICLLGLVAAAMATRASRQVPSVNT</sequence>
<gene>
    <name evidence="3" type="ORF">HUT08_03780</name>
</gene>
<feature type="transmembrane region" description="Helical" evidence="1">
    <location>
        <begin position="68"/>
        <end position="84"/>
    </location>
</feature>
<name>A0A7H8N2Y6_9ACTN</name>
<keyword evidence="1" id="KW-1133">Transmembrane helix</keyword>
<proteinExistence type="predicted"/>
<dbReference type="RefSeq" id="WP_176160537.1">
    <property type="nucleotide sequence ID" value="NZ_CP054929.1"/>
</dbReference>
<evidence type="ECO:0000313" key="4">
    <source>
        <dbReference type="Proteomes" id="UP000509303"/>
    </source>
</evidence>
<evidence type="ECO:0000313" key="3">
    <source>
        <dbReference type="EMBL" id="QKW48805.1"/>
    </source>
</evidence>
<keyword evidence="1" id="KW-0472">Membrane</keyword>